<feature type="signal peptide" evidence="1">
    <location>
        <begin position="1"/>
        <end position="18"/>
    </location>
</feature>
<evidence type="ECO:0000313" key="2">
    <source>
        <dbReference type="EMBL" id="GGJ86621.1"/>
    </source>
</evidence>
<comment type="caution">
    <text evidence="2">The sequence shown here is derived from an EMBL/GenBank/DDBJ whole genome shotgun (WGS) entry which is preliminary data.</text>
</comment>
<evidence type="ECO:0000313" key="3">
    <source>
        <dbReference type="Proteomes" id="UP000635726"/>
    </source>
</evidence>
<dbReference type="Proteomes" id="UP000635726">
    <property type="component" value="Unassembled WGS sequence"/>
</dbReference>
<organism evidence="2 3">
    <name type="scientific">Deinococcus aquiradiocola</name>
    <dbReference type="NCBI Taxonomy" id="393059"/>
    <lineage>
        <taxon>Bacteria</taxon>
        <taxon>Thermotogati</taxon>
        <taxon>Deinococcota</taxon>
        <taxon>Deinococci</taxon>
        <taxon>Deinococcales</taxon>
        <taxon>Deinococcaceae</taxon>
        <taxon>Deinococcus</taxon>
    </lineage>
</organism>
<evidence type="ECO:0000256" key="1">
    <source>
        <dbReference type="SAM" id="SignalP"/>
    </source>
</evidence>
<protein>
    <recommendedName>
        <fullName evidence="4">YbjN domain-containing protein</fullName>
    </recommendedName>
</protein>
<sequence>MNRTALTILALSLTPALAATTPATAPTPVITTVTPELMLAIVQGAGYAAKLDKTGDNPEITITRKGLVDIYLNLHDCKTGSCTETDVYTYYSADDLDTPPEESDISDWNSKHYTQAYIDSGDDDSVNLDSLYMFKGGFTKANFLNFLNTFKKDADSFDKMLKGR</sequence>
<proteinExistence type="predicted"/>
<accession>A0A917PP99</accession>
<reference evidence="2" key="2">
    <citation type="submission" date="2020-09" db="EMBL/GenBank/DDBJ databases">
        <authorList>
            <person name="Sun Q."/>
            <person name="Ohkuma M."/>
        </authorList>
    </citation>
    <scope>NUCLEOTIDE SEQUENCE</scope>
    <source>
        <strain evidence="2">JCM 14371</strain>
    </source>
</reference>
<evidence type="ECO:0008006" key="4">
    <source>
        <dbReference type="Google" id="ProtNLM"/>
    </source>
</evidence>
<feature type="chain" id="PRO_5037218243" description="YbjN domain-containing protein" evidence="1">
    <location>
        <begin position="19"/>
        <end position="164"/>
    </location>
</feature>
<keyword evidence="3" id="KW-1185">Reference proteome</keyword>
<keyword evidence="1" id="KW-0732">Signal</keyword>
<name>A0A917PP99_9DEIO</name>
<dbReference type="AlphaFoldDB" id="A0A917PP99"/>
<dbReference type="EMBL" id="BMOE01000016">
    <property type="protein sequence ID" value="GGJ86621.1"/>
    <property type="molecule type" value="Genomic_DNA"/>
</dbReference>
<reference evidence="2" key="1">
    <citation type="journal article" date="2014" name="Int. J. Syst. Evol. Microbiol.">
        <title>Complete genome sequence of Corynebacterium casei LMG S-19264T (=DSM 44701T), isolated from a smear-ripened cheese.</title>
        <authorList>
            <consortium name="US DOE Joint Genome Institute (JGI-PGF)"/>
            <person name="Walter F."/>
            <person name="Albersmeier A."/>
            <person name="Kalinowski J."/>
            <person name="Ruckert C."/>
        </authorList>
    </citation>
    <scope>NUCLEOTIDE SEQUENCE</scope>
    <source>
        <strain evidence="2">JCM 14371</strain>
    </source>
</reference>
<dbReference type="RefSeq" id="WP_188964430.1">
    <property type="nucleotide sequence ID" value="NZ_BMOE01000016.1"/>
</dbReference>
<gene>
    <name evidence="2" type="ORF">GCM10008939_33210</name>
</gene>